<comment type="cofactor">
    <cofactor evidence="11">
        <name>Mg(2+)</name>
        <dbReference type="ChEBI" id="CHEBI:18420"/>
    </cofactor>
    <cofactor evidence="11">
        <name>Mn(2+)</name>
        <dbReference type="ChEBI" id="CHEBI:29035"/>
    </cofactor>
    <text evidence="11">Magnesium. Can also use manganese.</text>
</comment>
<evidence type="ECO:0000313" key="12">
    <source>
        <dbReference type="EMBL" id="KEJ92646.1"/>
    </source>
</evidence>
<keyword evidence="7 10" id="KW-0460">Magnesium</keyword>
<comment type="caution">
    <text evidence="12">The sequence shown here is derived from an EMBL/GenBank/DDBJ whole genome shotgun (WGS) entry which is preliminary data.</text>
</comment>
<dbReference type="PANTHER" id="PTHR30040:SF2">
    <property type="entry name" value="FAD:PROTEIN FMN TRANSFERASE"/>
    <property type="match status" value="1"/>
</dbReference>
<evidence type="ECO:0000256" key="2">
    <source>
        <dbReference type="ARBA" id="ARBA00016337"/>
    </source>
</evidence>
<dbReference type="EMBL" id="JMKI01000021">
    <property type="protein sequence ID" value="KEJ92646.1"/>
    <property type="molecule type" value="Genomic_DNA"/>
</dbReference>
<evidence type="ECO:0000256" key="8">
    <source>
        <dbReference type="ARBA" id="ARBA00031306"/>
    </source>
</evidence>
<evidence type="ECO:0000313" key="13">
    <source>
        <dbReference type="Proteomes" id="UP000027665"/>
    </source>
</evidence>
<dbReference type="GeneID" id="90983227"/>
<dbReference type="PANTHER" id="PTHR30040">
    <property type="entry name" value="THIAMINE BIOSYNTHESIS LIPOPROTEIN APBE"/>
    <property type="match status" value="1"/>
</dbReference>
<reference evidence="12 13" key="1">
    <citation type="submission" date="2014-04" db="EMBL/GenBank/DDBJ databases">
        <title>Draft Genome Sequence of Synergistes jonesii.</title>
        <authorList>
            <person name="Coil D.A."/>
            <person name="Eisen J.A."/>
            <person name="Holland-Moritz H.E."/>
        </authorList>
    </citation>
    <scope>NUCLEOTIDE SEQUENCE [LARGE SCALE GENOMIC DNA]</scope>
    <source>
        <strain evidence="12 13">78-1</strain>
    </source>
</reference>
<gene>
    <name evidence="12" type="ORF">EH55_02490</name>
</gene>
<dbReference type="AlphaFoldDB" id="A0A073IT45"/>
<dbReference type="OrthoDB" id="9778595at2"/>
<dbReference type="GO" id="GO:0046872">
    <property type="term" value="F:metal ion binding"/>
    <property type="evidence" value="ECO:0007669"/>
    <property type="project" value="UniProtKB-UniRule"/>
</dbReference>
<evidence type="ECO:0000256" key="4">
    <source>
        <dbReference type="ARBA" id="ARBA00022679"/>
    </source>
</evidence>
<keyword evidence="4 10" id="KW-0808">Transferase</keyword>
<feature type="binding site" evidence="11">
    <location>
        <position position="295"/>
    </location>
    <ligand>
        <name>Mg(2+)</name>
        <dbReference type="ChEBI" id="CHEBI:18420"/>
    </ligand>
</feature>
<dbReference type="EC" id="2.7.1.180" evidence="1 10"/>
<dbReference type="Gene3D" id="3.10.520.10">
    <property type="entry name" value="ApbE-like domains"/>
    <property type="match status" value="1"/>
</dbReference>
<evidence type="ECO:0000256" key="11">
    <source>
        <dbReference type="PIRSR" id="PIRSR006268-2"/>
    </source>
</evidence>
<comment type="catalytic activity">
    <reaction evidence="9 10">
        <text>L-threonyl-[protein] + FAD = FMN-L-threonyl-[protein] + AMP + H(+)</text>
        <dbReference type="Rhea" id="RHEA:36847"/>
        <dbReference type="Rhea" id="RHEA-COMP:11060"/>
        <dbReference type="Rhea" id="RHEA-COMP:11061"/>
        <dbReference type="ChEBI" id="CHEBI:15378"/>
        <dbReference type="ChEBI" id="CHEBI:30013"/>
        <dbReference type="ChEBI" id="CHEBI:57692"/>
        <dbReference type="ChEBI" id="CHEBI:74257"/>
        <dbReference type="ChEBI" id="CHEBI:456215"/>
        <dbReference type="EC" id="2.7.1.180"/>
    </reaction>
</comment>
<dbReference type="PIRSF" id="PIRSF006268">
    <property type="entry name" value="ApbE"/>
    <property type="match status" value="1"/>
</dbReference>
<keyword evidence="5 10" id="KW-0479">Metal-binding</keyword>
<dbReference type="SUPFAM" id="SSF143631">
    <property type="entry name" value="ApbE-like"/>
    <property type="match status" value="1"/>
</dbReference>
<dbReference type="GO" id="GO:0016740">
    <property type="term" value="F:transferase activity"/>
    <property type="evidence" value="ECO:0007669"/>
    <property type="project" value="UniProtKB-UniRule"/>
</dbReference>
<keyword evidence="13" id="KW-1185">Reference proteome</keyword>
<evidence type="ECO:0000256" key="7">
    <source>
        <dbReference type="ARBA" id="ARBA00022842"/>
    </source>
</evidence>
<dbReference type="Pfam" id="PF02424">
    <property type="entry name" value="ApbE"/>
    <property type="match status" value="1"/>
</dbReference>
<dbReference type="Proteomes" id="UP000027665">
    <property type="component" value="Unassembled WGS sequence"/>
</dbReference>
<keyword evidence="6 10" id="KW-0274">FAD</keyword>
<feature type="binding site" evidence="11">
    <location>
        <position position="177"/>
    </location>
    <ligand>
        <name>Mg(2+)</name>
        <dbReference type="ChEBI" id="CHEBI:18420"/>
    </ligand>
</feature>
<dbReference type="STRING" id="2754.EH55_02490"/>
<keyword evidence="3 10" id="KW-0285">Flavoprotein</keyword>
<proteinExistence type="inferred from homology"/>
<dbReference type="RefSeq" id="WP_037975330.1">
    <property type="nucleotide sequence ID" value="NZ_JMKI01000021.1"/>
</dbReference>
<comment type="similarity">
    <text evidence="10">Belongs to the ApbE family.</text>
</comment>
<feature type="binding site" evidence="11">
    <location>
        <position position="291"/>
    </location>
    <ligand>
        <name>Mg(2+)</name>
        <dbReference type="ChEBI" id="CHEBI:18420"/>
    </ligand>
</feature>
<evidence type="ECO:0000256" key="9">
    <source>
        <dbReference type="ARBA" id="ARBA00048540"/>
    </source>
</evidence>
<accession>A0A073IT45</accession>
<evidence type="ECO:0000256" key="6">
    <source>
        <dbReference type="ARBA" id="ARBA00022827"/>
    </source>
</evidence>
<evidence type="ECO:0000256" key="3">
    <source>
        <dbReference type="ARBA" id="ARBA00022630"/>
    </source>
</evidence>
<organism evidence="12 13">
    <name type="scientific">Synergistes jonesii</name>
    <dbReference type="NCBI Taxonomy" id="2754"/>
    <lineage>
        <taxon>Bacteria</taxon>
        <taxon>Thermotogati</taxon>
        <taxon>Synergistota</taxon>
        <taxon>Synergistia</taxon>
        <taxon>Synergistales</taxon>
        <taxon>Synergistaceae</taxon>
        <taxon>Synergistes</taxon>
    </lineage>
</organism>
<evidence type="ECO:0000256" key="10">
    <source>
        <dbReference type="PIRNR" id="PIRNR006268"/>
    </source>
</evidence>
<evidence type="ECO:0000256" key="5">
    <source>
        <dbReference type="ARBA" id="ARBA00022723"/>
    </source>
</evidence>
<dbReference type="InterPro" id="IPR024932">
    <property type="entry name" value="ApbE"/>
</dbReference>
<evidence type="ECO:0000256" key="1">
    <source>
        <dbReference type="ARBA" id="ARBA00011955"/>
    </source>
</evidence>
<dbReference type="eggNOG" id="COG1477">
    <property type="taxonomic scope" value="Bacteria"/>
</dbReference>
<name>A0A073IT45_9BACT</name>
<sequence length="354" mass="38678">MKKLLIAFAVLLFIALVIVTARGRISFGGKTEEADGEYFRLGTIVRLRLFGKDKKFLEGELERADAEIARLEALFSANAADSEVRRAGGEWVRVSPETYELLRRALEIAEETNGAFDPAIGRITGLWKIGTEEARVPGAEEIRAALPRCGYRNISLKEEDGARFIKLSKGARIDLGAIAKGRAADILAKKLCEDGVKSALIDLGGNLALVGAKPDGKAWRLGIQDPGKARGEYFGVVETSDGSVVTSGPYERFFEKEGVRYHHIFDPETGYPAKSEFSSVTVADRDSTKADALCTAFFVMGHARAEKYLEKHKEIAAIFLLDGENRILITDAARGLFTPTDKSFSLESIGKGKK</sequence>
<protein>
    <recommendedName>
        <fullName evidence="2 10">FAD:protein FMN transferase</fullName>
        <ecNumber evidence="1 10">2.7.1.180</ecNumber>
    </recommendedName>
    <alternativeName>
        <fullName evidence="8 10">Flavin transferase</fullName>
    </alternativeName>
</protein>
<dbReference type="InterPro" id="IPR003374">
    <property type="entry name" value="ApbE-like_sf"/>
</dbReference>